<evidence type="ECO:0000256" key="1">
    <source>
        <dbReference type="SAM" id="Phobius"/>
    </source>
</evidence>
<dbReference type="Proteomes" id="UP000078263">
    <property type="component" value="Chromosome"/>
</dbReference>
<dbReference type="SUPFAM" id="SSF55073">
    <property type="entry name" value="Nucleotide cyclase"/>
    <property type="match status" value="1"/>
</dbReference>
<dbReference type="Gene3D" id="3.30.70.270">
    <property type="match status" value="1"/>
</dbReference>
<gene>
    <name evidence="4" type="ORF">A9D12_04030</name>
</gene>
<dbReference type="EMBL" id="CP016033">
    <property type="protein sequence ID" value="ANK12247.1"/>
    <property type="molecule type" value="Genomic_DNA"/>
</dbReference>
<dbReference type="CDD" id="cd01948">
    <property type="entry name" value="EAL"/>
    <property type="match status" value="1"/>
</dbReference>
<dbReference type="OrthoDB" id="9814202at2"/>
<reference evidence="4 5" key="1">
    <citation type="submission" date="2016-05" db="EMBL/GenBank/DDBJ databases">
        <title>Compelete Genome Sequence of Bacteriochlorophyll-Synthesizing Bacterium Porphyrobacter neustonensis DSM 9434.</title>
        <authorList>
            <person name="Shi X.-L."/>
            <person name="Wu Y.-H."/>
            <person name="Cheng H."/>
            <person name="Xu L."/>
            <person name="Zhang X.-Q."/>
            <person name="Wang C.-S."/>
            <person name="Xu X.-W."/>
        </authorList>
    </citation>
    <scope>NUCLEOTIDE SEQUENCE [LARGE SCALE GENOMIC DNA]</scope>
    <source>
        <strain evidence="4 5">DSM 9434</strain>
    </source>
</reference>
<feature type="domain" description="GGDEF" evidence="3">
    <location>
        <begin position="253"/>
        <end position="390"/>
    </location>
</feature>
<keyword evidence="1" id="KW-1133">Transmembrane helix</keyword>
<dbReference type="STRING" id="1112.A9D12_04030"/>
<dbReference type="InterPro" id="IPR000160">
    <property type="entry name" value="GGDEF_dom"/>
</dbReference>
<dbReference type="InterPro" id="IPR029787">
    <property type="entry name" value="Nucleotide_cyclase"/>
</dbReference>
<feature type="transmembrane region" description="Helical" evidence="1">
    <location>
        <begin position="95"/>
        <end position="114"/>
    </location>
</feature>
<feature type="domain" description="EAL" evidence="2">
    <location>
        <begin position="399"/>
        <end position="648"/>
    </location>
</feature>
<evidence type="ECO:0000313" key="5">
    <source>
        <dbReference type="Proteomes" id="UP000078263"/>
    </source>
</evidence>
<keyword evidence="1" id="KW-0472">Membrane</keyword>
<dbReference type="Gene3D" id="3.20.20.450">
    <property type="entry name" value="EAL domain"/>
    <property type="match status" value="1"/>
</dbReference>
<evidence type="ECO:0000259" key="2">
    <source>
        <dbReference type="PROSITE" id="PS50883"/>
    </source>
</evidence>
<dbReference type="InterPro" id="IPR001633">
    <property type="entry name" value="EAL_dom"/>
</dbReference>
<dbReference type="InterPro" id="IPR043128">
    <property type="entry name" value="Rev_trsase/Diguanyl_cyclase"/>
</dbReference>
<dbReference type="Pfam" id="PF00990">
    <property type="entry name" value="GGDEF"/>
    <property type="match status" value="1"/>
</dbReference>
<dbReference type="KEGG" id="pns:A9D12_04030"/>
<evidence type="ECO:0000313" key="4">
    <source>
        <dbReference type="EMBL" id="ANK12247.1"/>
    </source>
</evidence>
<dbReference type="PANTHER" id="PTHR44757">
    <property type="entry name" value="DIGUANYLATE CYCLASE DGCP"/>
    <property type="match status" value="1"/>
</dbReference>
<dbReference type="InterPro" id="IPR035919">
    <property type="entry name" value="EAL_sf"/>
</dbReference>
<dbReference type="SUPFAM" id="SSF141868">
    <property type="entry name" value="EAL domain-like"/>
    <property type="match status" value="1"/>
</dbReference>
<dbReference type="RefSeq" id="WP_068350013.1">
    <property type="nucleotide sequence ID" value="NZ_CP016033.1"/>
</dbReference>
<proteinExistence type="predicted"/>
<feature type="transmembrane region" description="Helical" evidence="1">
    <location>
        <begin position="147"/>
        <end position="164"/>
    </location>
</feature>
<organism evidence="4 5">
    <name type="scientific">Erythrobacter neustonensis</name>
    <dbReference type="NCBI Taxonomy" id="1112"/>
    <lineage>
        <taxon>Bacteria</taxon>
        <taxon>Pseudomonadati</taxon>
        <taxon>Pseudomonadota</taxon>
        <taxon>Alphaproteobacteria</taxon>
        <taxon>Sphingomonadales</taxon>
        <taxon>Erythrobacteraceae</taxon>
        <taxon>Erythrobacter/Porphyrobacter group</taxon>
        <taxon>Erythrobacter</taxon>
    </lineage>
</organism>
<feature type="transmembrane region" description="Helical" evidence="1">
    <location>
        <begin position="28"/>
        <end position="48"/>
    </location>
</feature>
<accession>A0A192D2T3</accession>
<dbReference type="PANTHER" id="PTHR44757:SF2">
    <property type="entry name" value="BIOFILM ARCHITECTURE MAINTENANCE PROTEIN MBAA"/>
    <property type="match status" value="1"/>
</dbReference>
<dbReference type="SMART" id="SM00052">
    <property type="entry name" value="EAL"/>
    <property type="match status" value="1"/>
</dbReference>
<dbReference type="SMART" id="SM00267">
    <property type="entry name" value="GGDEF"/>
    <property type="match status" value="1"/>
</dbReference>
<keyword evidence="1" id="KW-0812">Transmembrane</keyword>
<protein>
    <submittedName>
        <fullName evidence="4">Diguanylate cyclase</fullName>
    </submittedName>
</protein>
<keyword evidence="5" id="KW-1185">Reference proteome</keyword>
<evidence type="ECO:0000259" key="3">
    <source>
        <dbReference type="PROSITE" id="PS50887"/>
    </source>
</evidence>
<dbReference type="CDD" id="cd01949">
    <property type="entry name" value="GGDEF"/>
    <property type="match status" value="1"/>
</dbReference>
<feature type="transmembrane region" description="Helical" evidence="1">
    <location>
        <begin position="54"/>
        <end position="74"/>
    </location>
</feature>
<dbReference type="AlphaFoldDB" id="A0A192D2T3"/>
<dbReference type="InterPro" id="IPR052155">
    <property type="entry name" value="Biofilm_reg_signaling"/>
</dbReference>
<sequence length="661" mass="73306">MRNFFDLFDLDTSDPELTRAQFHTFQRLIPLLYVILVCNTVAIMVIAFDPGQLAKTLVSPAAISAIALTRAVWWRRQGDAEQFDDAQIAAYLRRTCQLAVLMTLAFNAWVIWVFQDAGAYARSNLTFFLALSQVSTVFCLMTLRAAAMRVAVVSTVSFALYFSWVENFQLLPQSLVLCCVCVGMAVVTHSFNRSFSEVVGSRRKLHIRQQETERLSEENRRIAFTDPLTGLHNRRELLARLDRLDQREVPQRGSLAIVFIDLDGFKQVNDEHGHQAGDELIRTVCHRLREQCPEGAILARVGGDEFTVLIETDGSGESASAVAVKLALRLLEQMALPVLFDRHVLQISGSIGIATNSDENVHPRELLRRADIAMYHAKTEGKAQIAIYTEDLDEGRLRRLEIEGQIGSGLGAEEFDVVYQPIIDAVSGAIVSAEALLRWPRRAQGALSPDEFIEVAEATGQIHPLGLYVLERACREIRPLGELCLSVNVSPAQFRHPGFERQVLSILERTGFPAHRLQLEMTESYLLANPGLAIKATEALKSAGIALALDDFGTGFTSIHYLKSYGFTHIKIDKSLLTGLEAGNKAAMLVEGAITLANALDMFVIAEGVEREAQAEVLRAIGCHEMQGYLFSKPVPLAEFMALQQRMKRQAARAAGLRSAR</sequence>
<feature type="transmembrane region" description="Helical" evidence="1">
    <location>
        <begin position="120"/>
        <end position="140"/>
    </location>
</feature>
<name>A0A192D2T3_9SPHN</name>
<dbReference type="NCBIfam" id="TIGR00254">
    <property type="entry name" value="GGDEF"/>
    <property type="match status" value="1"/>
</dbReference>
<dbReference type="Pfam" id="PF00563">
    <property type="entry name" value="EAL"/>
    <property type="match status" value="1"/>
</dbReference>
<dbReference type="PROSITE" id="PS50883">
    <property type="entry name" value="EAL"/>
    <property type="match status" value="1"/>
</dbReference>
<dbReference type="PROSITE" id="PS50887">
    <property type="entry name" value="GGDEF"/>
    <property type="match status" value="1"/>
</dbReference>